<dbReference type="OrthoDB" id="9804695at2"/>
<name>A0A1G6NDS1_9MICO</name>
<dbReference type="STRING" id="1814289.SAMN05216410_2121"/>
<organism evidence="2 3">
    <name type="scientific">Sanguibacter gelidistatuariae</name>
    <dbReference type="NCBI Taxonomy" id="1814289"/>
    <lineage>
        <taxon>Bacteria</taxon>
        <taxon>Bacillati</taxon>
        <taxon>Actinomycetota</taxon>
        <taxon>Actinomycetes</taxon>
        <taxon>Micrococcales</taxon>
        <taxon>Sanguibacteraceae</taxon>
        <taxon>Sanguibacter</taxon>
    </lineage>
</organism>
<gene>
    <name evidence="2" type="ORF">SAMN05216410_2121</name>
</gene>
<dbReference type="AlphaFoldDB" id="A0A1G6NDS1"/>
<evidence type="ECO:0000313" key="2">
    <source>
        <dbReference type="EMBL" id="SDC66009.1"/>
    </source>
</evidence>
<sequence length="143" mass="14858">MTHTNDPAVIRRLLTEPGRWAVVGLSDNPARVAYSIATYLQGTGMEIVPVHPKAETVHGARGFPSLADVPGQIDVVDVFVRSDLAGDVVDQAIAVGAKAVWLQLGVIDDAAAERASKAGLDVVMDTCPAIEGPKLNGHAGPTA</sequence>
<dbReference type="InterPro" id="IPR003781">
    <property type="entry name" value="CoA-bd"/>
</dbReference>
<dbReference type="SMART" id="SM00881">
    <property type="entry name" value="CoA_binding"/>
    <property type="match status" value="1"/>
</dbReference>
<evidence type="ECO:0000313" key="3">
    <source>
        <dbReference type="Proteomes" id="UP000199039"/>
    </source>
</evidence>
<dbReference type="Pfam" id="PF13380">
    <property type="entry name" value="CoA_binding_2"/>
    <property type="match status" value="1"/>
</dbReference>
<dbReference type="PANTHER" id="PTHR33303:SF2">
    <property type="entry name" value="COA-BINDING DOMAIN-CONTAINING PROTEIN"/>
    <property type="match status" value="1"/>
</dbReference>
<dbReference type="PANTHER" id="PTHR33303">
    <property type="entry name" value="CYTOPLASMIC PROTEIN-RELATED"/>
    <property type="match status" value="1"/>
</dbReference>
<accession>A0A1G6NDS1</accession>
<dbReference type="InterPro" id="IPR036291">
    <property type="entry name" value="NAD(P)-bd_dom_sf"/>
</dbReference>
<dbReference type="RefSeq" id="WP_093183011.1">
    <property type="nucleotide sequence ID" value="NZ_FMYH01000003.1"/>
</dbReference>
<keyword evidence="3" id="KW-1185">Reference proteome</keyword>
<dbReference type="EMBL" id="FMYH01000003">
    <property type="protein sequence ID" value="SDC66009.1"/>
    <property type="molecule type" value="Genomic_DNA"/>
</dbReference>
<proteinExistence type="predicted"/>
<feature type="domain" description="CoA-binding" evidence="1">
    <location>
        <begin position="14"/>
        <end position="106"/>
    </location>
</feature>
<protein>
    <recommendedName>
        <fullName evidence="1">CoA-binding domain-containing protein</fullName>
    </recommendedName>
</protein>
<dbReference type="SUPFAM" id="SSF51735">
    <property type="entry name" value="NAD(P)-binding Rossmann-fold domains"/>
    <property type="match status" value="1"/>
</dbReference>
<reference evidence="2 3" key="1">
    <citation type="submission" date="2016-09" db="EMBL/GenBank/DDBJ databases">
        <authorList>
            <person name="Capua I."/>
            <person name="De Benedictis P."/>
            <person name="Joannis T."/>
            <person name="Lombin L.H."/>
            <person name="Cattoli G."/>
        </authorList>
    </citation>
    <scope>NUCLEOTIDE SEQUENCE [LARGE SCALE GENOMIC DNA]</scope>
    <source>
        <strain evidence="2 3">ISLP-3</strain>
    </source>
</reference>
<dbReference type="Gene3D" id="3.40.50.720">
    <property type="entry name" value="NAD(P)-binding Rossmann-like Domain"/>
    <property type="match status" value="1"/>
</dbReference>
<dbReference type="Proteomes" id="UP000199039">
    <property type="component" value="Unassembled WGS sequence"/>
</dbReference>
<evidence type="ECO:0000259" key="1">
    <source>
        <dbReference type="SMART" id="SM00881"/>
    </source>
</evidence>